<keyword evidence="3" id="KW-1185">Reference proteome</keyword>
<sequence>MCRNKFYKGALPYQLYYANVFCILVMVMLSGVIVVLQGYGNRVSEYYAGYWSACANIVTIILCTVMALKKDWTLVKVSIYVDACCLFMHTVFIILGALDSNNAYHRARHENMGLPSMWTTSKVEYAFLIGMTTVIGINFIWLAVSMAVRISGLSMERYSVMQTPVNK</sequence>
<feature type="transmembrane region" description="Helical" evidence="1">
    <location>
        <begin position="80"/>
        <end position="98"/>
    </location>
</feature>
<evidence type="ECO:0000256" key="1">
    <source>
        <dbReference type="SAM" id="Phobius"/>
    </source>
</evidence>
<proteinExistence type="predicted"/>
<reference evidence="2 3" key="1">
    <citation type="submission" date="2024-11" db="EMBL/GenBank/DDBJ databases">
        <title>Adaptive evolution of stress response genes in parasites aligns with host niche diversity.</title>
        <authorList>
            <person name="Hahn C."/>
            <person name="Resl P."/>
        </authorList>
    </citation>
    <scope>NUCLEOTIDE SEQUENCE [LARGE SCALE GENOMIC DNA]</scope>
    <source>
        <strain evidence="2">EGGRZ-B1_66</strain>
        <tissue evidence="2">Body</tissue>
    </source>
</reference>
<protein>
    <submittedName>
        <fullName evidence="2">Uncharacterized protein</fullName>
    </submittedName>
</protein>
<comment type="caution">
    <text evidence="2">The sequence shown here is derived from an EMBL/GenBank/DDBJ whole genome shotgun (WGS) entry which is preliminary data.</text>
</comment>
<gene>
    <name evidence="2" type="ORF">Ciccas_009609</name>
</gene>
<keyword evidence="1" id="KW-0472">Membrane</keyword>
<evidence type="ECO:0000313" key="2">
    <source>
        <dbReference type="EMBL" id="KAL3311803.1"/>
    </source>
</evidence>
<feature type="transmembrane region" description="Helical" evidence="1">
    <location>
        <begin position="48"/>
        <end position="68"/>
    </location>
</feature>
<keyword evidence="1" id="KW-1133">Transmembrane helix</keyword>
<organism evidence="2 3">
    <name type="scientific">Cichlidogyrus casuarinus</name>
    <dbReference type="NCBI Taxonomy" id="1844966"/>
    <lineage>
        <taxon>Eukaryota</taxon>
        <taxon>Metazoa</taxon>
        <taxon>Spiralia</taxon>
        <taxon>Lophotrochozoa</taxon>
        <taxon>Platyhelminthes</taxon>
        <taxon>Monogenea</taxon>
        <taxon>Monopisthocotylea</taxon>
        <taxon>Dactylogyridea</taxon>
        <taxon>Ancyrocephalidae</taxon>
        <taxon>Cichlidogyrus</taxon>
    </lineage>
</organism>
<feature type="transmembrane region" description="Helical" evidence="1">
    <location>
        <begin position="15"/>
        <end position="36"/>
    </location>
</feature>
<evidence type="ECO:0000313" key="3">
    <source>
        <dbReference type="Proteomes" id="UP001626550"/>
    </source>
</evidence>
<accession>A0ABD2PXI6</accession>
<dbReference type="EMBL" id="JBJKFK010002007">
    <property type="protein sequence ID" value="KAL3311803.1"/>
    <property type="molecule type" value="Genomic_DNA"/>
</dbReference>
<feature type="transmembrane region" description="Helical" evidence="1">
    <location>
        <begin position="125"/>
        <end position="148"/>
    </location>
</feature>
<dbReference type="AlphaFoldDB" id="A0ABD2PXI6"/>
<dbReference type="Proteomes" id="UP001626550">
    <property type="component" value="Unassembled WGS sequence"/>
</dbReference>
<name>A0ABD2PXI6_9PLAT</name>
<keyword evidence="1" id="KW-0812">Transmembrane</keyword>